<evidence type="ECO:0000313" key="1">
    <source>
        <dbReference type="EMBL" id="KAL2812124.1"/>
    </source>
</evidence>
<protein>
    <submittedName>
        <fullName evidence="1">Uncharacterized protein</fullName>
    </submittedName>
</protein>
<keyword evidence="2" id="KW-1185">Reference proteome</keyword>
<organism evidence="1 2">
    <name type="scientific">Aspergillus cavernicola</name>
    <dbReference type="NCBI Taxonomy" id="176166"/>
    <lineage>
        <taxon>Eukaryota</taxon>
        <taxon>Fungi</taxon>
        <taxon>Dikarya</taxon>
        <taxon>Ascomycota</taxon>
        <taxon>Pezizomycotina</taxon>
        <taxon>Eurotiomycetes</taxon>
        <taxon>Eurotiomycetidae</taxon>
        <taxon>Eurotiales</taxon>
        <taxon>Aspergillaceae</taxon>
        <taxon>Aspergillus</taxon>
        <taxon>Aspergillus subgen. Nidulantes</taxon>
    </lineage>
</organism>
<sequence length="152" mass="17720">MSAKVFFTDVEDGVVPVDCHEKVIQIAYIYMDAGLWIGNSIFDVVEKLHARGWLFGKGKLRFNYSLDIFYLAQLAMAIYCFTNQLEGDFPNYPSPDDFHFFYTTYHTLLYFSVWCSYYSPVFLTQHTTACFYRLPDLRDLPDSDSLLGLPRQ</sequence>
<evidence type="ECO:0000313" key="2">
    <source>
        <dbReference type="Proteomes" id="UP001610335"/>
    </source>
</evidence>
<reference evidence="1 2" key="1">
    <citation type="submission" date="2024-07" db="EMBL/GenBank/DDBJ databases">
        <title>Section-level genome sequencing and comparative genomics of Aspergillus sections Usti and Cavernicolus.</title>
        <authorList>
            <consortium name="Lawrence Berkeley National Laboratory"/>
            <person name="Nybo J.L."/>
            <person name="Vesth T.C."/>
            <person name="Theobald S."/>
            <person name="Frisvad J.C."/>
            <person name="Larsen T.O."/>
            <person name="Kjaerboelling I."/>
            <person name="Rothschild-Mancinelli K."/>
            <person name="Lyhne E.K."/>
            <person name="Kogle M.E."/>
            <person name="Barry K."/>
            <person name="Clum A."/>
            <person name="Na H."/>
            <person name="Ledsgaard L."/>
            <person name="Lin J."/>
            <person name="Lipzen A."/>
            <person name="Kuo A."/>
            <person name="Riley R."/>
            <person name="Mondo S."/>
            <person name="LaButti K."/>
            <person name="Haridas S."/>
            <person name="Pangalinan J."/>
            <person name="Salamov A.A."/>
            <person name="Simmons B.A."/>
            <person name="Magnuson J.K."/>
            <person name="Chen J."/>
            <person name="Drula E."/>
            <person name="Henrissat B."/>
            <person name="Wiebenga A."/>
            <person name="Lubbers R.J."/>
            <person name="Gomes A.C."/>
            <person name="Makela M.R."/>
            <person name="Stajich J."/>
            <person name="Grigoriev I.V."/>
            <person name="Mortensen U.H."/>
            <person name="De vries R.P."/>
            <person name="Baker S.E."/>
            <person name="Andersen M.R."/>
        </authorList>
    </citation>
    <scope>NUCLEOTIDE SEQUENCE [LARGE SCALE GENOMIC DNA]</scope>
    <source>
        <strain evidence="1 2">CBS 600.67</strain>
    </source>
</reference>
<accession>A0ABR4H9J5</accession>
<gene>
    <name evidence="1" type="ORF">BDW59DRAFT_177033</name>
</gene>
<name>A0ABR4H9J5_9EURO</name>
<comment type="caution">
    <text evidence="1">The sequence shown here is derived from an EMBL/GenBank/DDBJ whole genome shotgun (WGS) entry which is preliminary data.</text>
</comment>
<dbReference type="Proteomes" id="UP001610335">
    <property type="component" value="Unassembled WGS sequence"/>
</dbReference>
<dbReference type="EMBL" id="JBFXLS010000199">
    <property type="protein sequence ID" value="KAL2812124.1"/>
    <property type="molecule type" value="Genomic_DNA"/>
</dbReference>
<proteinExistence type="predicted"/>